<feature type="transmembrane region" description="Helical" evidence="4">
    <location>
        <begin position="78"/>
        <end position="101"/>
    </location>
</feature>
<feature type="transmembrane region" description="Helical" evidence="4">
    <location>
        <begin position="42"/>
        <end position="66"/>
    </location>
</feature>
<dbReference type="GO" id="GO:0016787">
    <property type="term" value="F:hydrolase activity"/>
    <property type="evidence" value="ECO:0007669"/>
    <property type="project" value="UniProtKB-KW"/>
</dbReference>
<dbReference type="InterPro" id="IPR049492">
    <property type="entry name" value="BD-FAE-like_dom"/>
</dbReference>
<evidence type="ECO:0000256" key="1">
    <source>
        <dbReference type="ARBA" id="ARBA00010515"/>
    </source>
</evidence>
<dbReference type="Gene3D" id="3.40.50.1820">
    <property type="entry name" value="alpha/beta hydrolase"/>
    <property type="match status" value="1"/>
</dbReference>
<proteinExistence type="inferred from homology"/>
<name>A0A077WWC3_9FUNG</name>
<keyword evidence="4" id="KW-0812">Transmembrane</keyword>
<evidence type="ECO:0000256" key="3">
    <source>
        <dbReference type="PROSITE-ProRule" id="PRU10038"/>
    </source>
</evidence>
<comment type="similarity">
    <text evidence="1">Belongs to the 'GDXG' lipolytic enzyme family.</text>
</comment>
<keyword evidence="4" id="KW-1133">Transmembrane helix</keyword>
<dbReference type="EMBL" id="LK023346">
    <property type="protein sequence ID" value="CDS11585.1"/>
    <property type="molecule type" value="Genomic_DNA"/>
</dbReference>
<feature type="active site" evidence="3">
    <location>
        <position position="276"/>
    </location>
</feature>
<dbReference type="SUPFAM" id="SSF53474">
    <property type="entry name" value="alpha/beta-Hydrolases"/>
    <property type="match status" value="1"/>
</dbReference>
<dbReference type="OrthoDB" id="19653at2759"/>
<dbReference type="PANTHER" id="PTHR48081:SF33">
    <property type="entry name" value="KYNURENINE FORMAMIDASE"/>
    <property type="match status" value="1"/>
</dbReference>
<organism evidence="6">
    <name type="scientific">Lichtheimia ramosa</name>
    <dbReference type="NCBI Taxonomy" id="688394"/>
    <lineage>
        <taxon>Eukaryota</taxon>
        <taxon>Fungi</taxon>
        <taxon>Fungi incertae sedis</taxon>
        <taxon>Mucoromycota</taxon>
        <taxon>Mucoromycotina</taxon>
        <taxon>Mucoromycetes</taxon>
        <taxon>Mucorales</taxon>
        <taxon>Lichtheimiaceae</taxon>
        <taxon>Lichtheimia</taxon>
    </lineage>
</organism>
<dbReference type="InterPro" id="IPR033140">
    <property type="entry name" value="Lipase_GDXG_put_SER_AS"/>
</dbReference>
<keyword evidence="2" id="KW-0378">Hydrolase</keyword>
<evidence type="ECO:0000256" key="4">
    <source>
        <dbReference type="SAM" id="Phobius"/>
    </source>
</evidence>
<accession>A0A077WWC3</accession>
<dbReference type="PROSITE" id="PS01174">
    <property type="entry name" value="LIPASE_GDXG_SER"/>
    <property type="match status" value="1"/>
</dbReference>
<dbReference type="InterPro" id="IPR019826">
    <property type="entry name" value="Carboxylesterase_B_AS"/>
</dbReference>
<reference evidence="6" key="1">
    <citation type="journal article" date="2014" name="Genome Announc.">
        <title>De novo whole-genome sequence and genome annotation of Lichtheimia ramosa.</title>
        <authorList>
            <person name="Linde J."/>
            <person name="Schwartze V."/>
            <person name="Binder U."/>
            <person name="Lass-Florl C."/>
            <person name="Voigt K."/>
            <person name="Horn F."/>
        </authorList>
    </citation>
    <scope>NUCLEOTIDE SEQUENCE</scope>
    <source>
        <strain evidence="6">JMRC FSU:6197</strain>
    </source>
</reference>
<dbReference type="InterPro" id="IPR029058">
    <property type="entry name" value="AB_hydrolase_fold"/>
</dbReference>
<dbReference type="InterPro" id="IPR050300">
    <property type="entry name" value="GDXG_lipolytic_enzyme"/>
</dbReference>
<sequence>MFALIAALAATSYVMTVILMSIATLAALSKPFAQEVAFVRNIHIMLDILASTVAEIPLHLLVLKLLKIKVASFFGAFNYTLAWLAYFIDVACIVGLVLLFIESMREQEVVEEAIKDLTGGEPADPVESILSVPYIKRVFHFFWSPEDVILHPNITYATNEESAEAIASTNDYDQPRRMALDIFKSSKAPASTGLRPVLVHIHGGAWRMGDKNFFYPHEKMLINEDNWIVVNIGYRLAPKNAYPTHLIDIKRSLRWVKRTIRMFGGDPDFIVLSGDSAGGHLASMAAITANDPQYQPGFEDVDTSVKGVISINGVLDLMHSPAYADWFSTKVAMKDKIDTDLLRAHSPADALHHCKGTMVPHLVVAGERDLIVDVSQAERFKASYDEAAGEKNSQCTLLKLPGAHHICHMSWSPRAFYLSRMIQVWCRHIYAKGK</sequence>
<dbReference type="Pfam" id="PF20434">
    <property type="entry name" value="BD-FAE"/>
    <property type="match status" value="1"/>
</dbReference>
<keyword evidence="4" id="KW-0472">Membrane</keyword>
<dbReference type="PANTHER" id="PTHR48081">
    <property type="entry name" value="AB HYDROLASE SUPERFAMILY PROTEIN C4A8.06C"/>
    <property type="match status" value="1"/>
</dbReference>
<evidence type="ECO:0000313" key="6">
    <source>
        <dbReference type="EMBL" id="CDS11585.1"/>
    </source>
</evidence>
<gene>
    <name evidence="6" type="ORF">LRAMOSA03848</name>
</gene>
<feature type="domain" description="BD-FAE-like" evidence="5">
    <location>
        <begin position="180"/>
        <end position="382"/>
    </location>
</feature>
<protein>
    <recommendedName>
        <fullName evidence="5">BD-FAE-like domain-containing protein</fullName>
    </recommendedName>
</protein>
<evidence type="ECO:0000259" key="5">
    <source>
        <dbReference type="Pfam" id="PF20434"/>
    </source>
</evidence>
<evidence type="ECO:0000256" key="2">
    <source>
        <dbReference type="ARBA" id="ARBA00022801"/>
    </source>
</evidence>
<dbReference type="AlphaFoldDB" id="A0A077WWC3"/>
<dbReference type="PROSITE" id="PS00122">
    <property type="entry name" value="CARBOXYLESTERASE_B_1"/>
    <property type="match status" value="1"/>
</dbReference>